<dbReference type="Proteomes" id="UP000547973">
    <property type="component" value="Unassembled WGS sequence"/>
</dbReference>
<comment type="caution">
    <text evidence="1">The sequence shown here is derived from an EMBL/GenBank/DDBJ whole genome shotgun (WGS) entry which is preliminary data.</text>
</comment>
<sequence>MDAPTGIETRYVPERRLASVRGELFQPEVAAFLERGFTLLFEFTNAHPGLRSRHTTLESPTYALYYGTFGFDAPTLVEACVVLDGDVEPHGDIAVRTEPAHWEAYVPLTKRRLALPALTAAYDELGEWVSRSARMLTSIPPREVYIADVMGAGADDHVCDVAFPFEQRR</sequence>
<accession>A0A7Z0CLA0</accession>
<dbReference type="Gene3D" id="3.20.80.10">
    <property type="entry name" value="Regulatory factor, effector binding domain"/>
    <property type="match status" value="1"/>
</dbReference>
<dbReference type="SUPFAM" id="SSF55136">
    <property type="entry name" value="Probable bacterial effector-binding domain"/>
    <property type="match status" value="1"/>
</dbReference>
<name>A0A7Z0CLA0_9MICO</name>
<evidence type="ECO:0008006" key="3">
    <source>
        <dbReference type="Google" id="ProtNLM"/>
    </source>
</evidence>
<gene>
    <name evidence="1" type="ORF">BKA03_002822</name>
</gene>
<evidence type="ECO:0000313" key="1">
    <source>
        <dbReference type="EMBL" id="NYI42703.1"/>
    </source>
</evidence>
<dbReference type="RefSeq" id="WP_062075163.1">
    <property type="nucleotide sequence ID" value="NZ_BBRC01000006.1"/>
</dbReference>
<protein>
    <recommendedName>
        <fullName evidence="3">GyrI-like small molecule binding domain-containing protein</fullName>
    </recommendedName>
</protein>
<dbReference type="OrthoDB" id="7849865at2"/>
<keyword evidence="2" id="KW-1185">Reference proteome</keyword>
<dbReference type="EMBL" id="JACBZO010000001">
    <property type="protein sequence ID" value="NYI42703.1"/>
    <property type="molecule type" value="Genomic_DNA"/>
</dbReference>
<reference evidence="1 2" key="1">
    <citation type="submission" date="2020-07" db="EMBL/GenBank/DDBJ databases">
        <title>Sequencing the genomes of 1000 actinobacteria strains.</title>
        <authorList>
            <person name="Klenk H.-P."/>
        </authorList>
    </citation>
    <scope>NUCLEOTIDE SEQUENCE [LARGE SCALE GENOMIC DNA]</scope>
    <source>
        <strain evidence="1 2">DSM 19970</strain>
    </source>
</reference>
<dbReference type="AlphaFoldDB" id="A0A7Z0CLA0"/>
<dbReference type="InterPro" id="IPR011256">
    <property type="entry name" value="Reg_factor_effector_dom_sf"/>
</dbReference>
<proteinExistence type="predicted"/>
<organism evidence="1 2">
    <name type="scientific">Demequina lutea</name>
    <dbReference type="NCBI Taxonomy" id="431489"/>
    <lineage>
        <taxon>Bacteria</taxon>
        <taxon>Bacillati</taxon>
        <taxon>Actinomycetota</taxon>
        <taxon>Actinomycetes</taxon>
        <taxon>Micrococcales</taxon>
        <taxon>Demequinaceae</taxon>
        <taxon>Demequina</taxon>
    </lineage>
</organism>
<evidence type="ECO:0000313" key="2">
    <source>
        <dbReference type="Proteomes" id="UP000547973"/>
    </source>
</evidence>